<feature type="transmembrane region" description="Helical" evidence="9">
    <location>
        <begin position="128"/>
        <end position="151"/>
    </location>
</feature>
<dbReference type="PANTHER" id="PTHR11403">
    <property type="entry name" value="CYTOCHROME C OXIDASE SUBUNIT III"/>
    <property type="match status" value="1"/>
</dbReference>
<keyword evidence="4 8" id="KW-0812">Transmembrane</keyword>
<sequence length="265" mass="30875">MILPPFQFNTQPFHLVEESPWPFYLGTVSFFFLLSLIDYFWFSSWNLIFAFVMLILTLKVWSRDIIRESVFLGGHSAEAETNFKWGMGWFISSEVFFFLAFFWAFFHFSLVPNIETGNVWPPIGISPMAPFAIPLLNTMLLLSSGISLTWCHHSVLQADFSSSMFGIILTIFLGVYFTLLQIFEYQESFFCFNDSLYGSIFFLATGFHGFHVLMGTMLLVIVGIRIWQGNFSPTHHIGLEVSSWYWHFVDVVWLFLFCCIYWWGG</sequence>
<dbReference type="CDD" id="cd01665">
    <property type="entry name" value="Cyt_c_Oxidase_III"/>
    <property type="match status" value="1"/>
</dbReference>
<keyword evidence="7 9" id="KW-0472">Membrane</keyword>
<dbReference type="GO" id="GO:0005739">
    <property type="term" value="C:mitochondrion"/>
    <property type="evidence" value="ECO:0007669"/>
    <property type="project" value="TreeGrafter"/>
</dbReference>
<comment type="subcellular location">
    <subcellularLocation>
        <location evidence="1">Membrane</location>
        <topology evidence="1">Multi-pass membrane protein</topology>
    </subcellularLocation>
</comment>
<feature type="transmembrane region" description="Helical" evidence="9">
    <location>
        <begin position="47"/>
        <end position="66"/>
    </location>
</feature>
<evidence type="ECO:0000256" key="9">
    <source>
        <dbReference type="SAM" id="Phobius"/>
    </source>
</evidence>
<feature type="transmembrane region" description="Helical" evidence="9">
    <location>
        <begin position="195"/>
        <end position="224"/>
    </location>
</feature>
<evidence type="ECO:0000259" key="10">
    <source>
        <dbReference type="PROSITE" id="PS50253"/>
    </source>
</evidence>
<dbReference type="GO" id="GO:0004129">
    <property type="term" value="F:cytochrome-c oxidase activity"/>
    <property type="evidence" value="ECO:0007669"/>
    <property type="project" value="InterPro"/>
</dbReference>
<feature type="transmembrane region" description="Helical" evidence="9">
    <location>
        <begin position="87"/>
        <end position="108"/>
    </location>
</feature>
<dbReference type="Gene3D" id="1.10.287.70">
    <property type="match status" value="1"/>
</dbReference>
<dbReference type="PROSITE" id="PS50253">
    <property type="entry name" value="COX3"/>
    <property type="match status" value="1"/>
</dbReference>
<dbReference type="InterPro" id="IPR013833">
    <property type="entry name" value="Cyt_c_oxidase_su3_a-hlx"/>
</dbReference>
<feature type="transmembrane region" description="Helical" evidence="9">
    <location>
        <begin position="244"/>
        <end position="264"/>
    </location>
</feature>
<dbReference type="SUPFAM" id="SSF81452">
    <property type="entry name" value="Cytochrome c oxidase subunit III-like"/>
    <property type="match status" value="1"/>
</dbReference>
<dbReference type="InterPro" id="IPR035973">
    <property type="entry name" value="Cyt_c_oxidase_su3-like_sf"/>
</dbReference>
<evidence type="ECO:0000256" key="1">
    <source>
        <dbReference type="ARBA" id="ARBA00004141"/>
    </source>
</evidence>
<dbReference type="RefSeq" id="YP_009380103.1">
    <property type="nucleotide sequence ID" value="NC_034948.1"/>
</dbReference>
<keyword evidence="6 9" id="KW-1133">Transmembrane helix</keyword>
<dbReference type="GO" id="GO:0006123">
    <property type="term" value="P:mitochondrial electron transport, cytochrome c to oxygen"/>
    <property type="evidence" value="ECO:0007669"/>
    <property type="project" value="TreeGrafter"/>
</dbReference>
<evidence type="ECO:0000256" key="7">
    <source>
        <dbReference type="ARBA" id="ARBA00023136"/>
    </source>
</evidence>
<dbReference type="InterPro" id="IPR024791">
    <property type="entry name" value="Cyt_c/ubiquinol_Oxase_su3"/>
</dbReference>
<name>A0A1X9WDA3_ISOPU</name>
<keyword evidence="5" id="KW-1278">Translocase</keyword>
<evidence type="ECO:0000256" key="4">
    <source>
        <dbReference type="ARBA" id="ARBA00022692"/>
    </source>
</evidence>
<dbReference type="EMBL" id="KY825224">
    <property type="protein sequence ID" value="ARS00906.1"/>
    <property type="molecule type" value="Genomic_DNA"/>
</dbReference>
<geneLocation type="mitochondrion" evidence="11"/>
<protein>
    <recommendedName>
        <fullName evidence="3 8">Cytochrome c oxidase subunit 3</fullName>
    </recommendedName>
</protein>
<comment type="function">
    <text evidence="8">Component of the cytochrome c oxidase, the last enzyme in the mitochondrial electron transport chain which drives oxidative phosphorylation. The respiratory chain contains 3 multisubunit complexes succinate dehydrogenase (complex II, CII), ubiquinol-cytochrome c oxidoreductase (cytochrome b-c1 complex, complex III, CIII) and cytochrome c oxidase (complex IV, CIV), that cooperate to transfer electrons derived from NADH and succinate to molecular oxygen, creating an electrochemical gradient over the inner membrane that drives transmembrane transport and the ATP synthase. Cytochrome c oxidase is the component of the respiratory chain that catalyzes the reduction of oxygen to water. Electrons originating from reduced cytochrome c in the intermembrane space (IMS) are transferred via the dinuclear copper A center (CU(A)) of subunit 2 and heme A of subunit 1 to the active site in subunit 1, a binuclear center (BNC) formed by heme A3 and copper B (CU(B)). The BNC reduces molecular oxygen to 2 water molecules using 4 electrons from cytochrome c in the IMS and 4 protons from the mitochondrial matrix.</text>
</comment>
<evidence type="ECO:0000256" key="3">
    <source>
        <dbReference type="ARBA" id="ARBA00015944"/>
    </source>
</evidence>
<dbReference type="InterPro" id="IPR000298">
    <property type="entry name" value="Cyt_c_oxidase-like_su3"/>
</dbReference>
<evidence type="ECO:0000256" key="5">
    <source>
        <dbReference type="ARBA" id="ARBA00022967"/>
    </source>
</evidence>
<dbReference type="GeneID" id="32958908"/>
<reference evidence="11" key="1">
    <citation type="journal article" date="2017" name="Sci. Rep.">
        <title>The mitochondrial genomes of the acoelomorph worms Paratomella rubra, Isodiametra pulchra and Archaphanostoma ylvae.</title>
        <authorList>
            <person name="Robertson H.E."/>
            <person name="Lapraz F."/>
            <person name="Egger B."/>
            <person name="Telford M.J."/>
            <person name="Schiffer P.H."/>
        </authorList>
    </citation>
    <scope>NUCLEOTIDE SEQUENCE</scope>
</reference>
<keyword evidence="8 11" id="KW-0496">Mitochondrion</keyword>
<accession>A0A1X9WDA3</accession>
<feature type="domain" description="Heme-copper oxidase subunit III family profile" evidence="10">
    <location>
        <begin position="9"/>
        <end position="265"/>
    </location>
</feature>
<dbReference type="Gene3D" id="1.20.120.80">
    <property type="entry name" value="Cytochrome c oxidase, subunit III, four-helix bundle"/>
    <property type="match status" value="1"/>
</dbReference>
<feature type="transmembrane region" description="Helical" evidence="9">
    <location>
        <begin position="163"/>
        <end position="183"/>
    </location>
</feature>
<evidence type="ECO:0000313" key="11">
    <source>
        <dbReference type="EMBL" id="ARS00906.1"/>
    </source>
</evidence>
<gene>
    <name evidence="11" type="primary">cox3</name>
</gene>
<dbReference type="AlphaFoldDB" id="A0A1X9WDA3"/>
<evidence type="ECO:0000256" key="8">
    <source>
        <dbReference type="RuleBase" id="RU003375"/>
    </source>
</evidence>
<dbReference type="PANTHER" id="PTHR11403:SF7">
    <property type="entry name" value="CYTOCHROME C OXIDASE SUBUNIT 3"/>
    <property type="match status" value="1"/>
</dbReference>
<dbReference type="GO" id="GO:0016020">
    <property type="term" value="C:membrane"/>
    <property type="evidence" value="ECO:0007669"/>
    <property type="project" value="UniProtKB-SubCell"/>
</dbReference>
<evidence type="ECO:0000256" key="2">
    <source>
        <dbReference type="ARBA" id="ARBA00010581"/>
    </source>
</evidence>
<dbReference type="InterPro" id="IPR033945">
    <property type="entry name" value="Cyt_c_oxase_su3_dom"/>
</dbReference>
<proteinExistence type="inferred from homology"/>
<dbReference type="Pfam" id="PF00510">
    <property type="entry name" value="COX3"/>
    <property type="match status" value="1"/>
</dbReference>
<comment type="similarity">
    <text evidence="2 8">Belongs to the cytochrome c oxidase subunit 3 family.</text>
</comment>
<organism evidence="11">
    <name type="scientific">Isodiametra pulchra</name>
    <name type="common">Acoelomorph flatworm</name>
    <name type="synonym">Convoluta pulchra</name>
    <dbReference type="NCBI Taxonomy" id="504439"/>
    <lineage>
        <taxon>Eukaryota</taxon>
        <taxon>Metazoa</taxon>
        <taxon>Xenacoelomorpha</taxon>
        <taxon>Acoelomorpha</taxon>
        <taxon>Acoela</taxon>
        <taxon>Isodiametridae</taxon>
        <taxon>Isodiametra</taxon>
    </lineage>
</organism>
<evidence type="ECO:0000256" key="6">
    <source>
        <dbReference type="ARBA" id="ARBA00022989"/>
    </source>
</evidence>